<evidence type="ECO:0000313" key="1">
    <source>
        <dbReference type="EMBL" id="KAF2230181.1"/>
    </source>
</evidence>
<dbReference type="Proteomes" id="UP000800092">
    <property type="component" value="Unassembled WGS sequence"/>
</dbReference>
<dbReference type="AlphaFoldDB" id="A0A6A6GX60"/>
<evidence type="ECO:0000313" key="2">
    <source>
        <dbReference type="Proteomes" id="UP000800092"/>
    </source>
</evidence>
<accession>A0A6A6GX60</accession>
<proteinExistence type="predicted"/>
<organism evidence="1 2">
    <name type="scientific">Viridothelium virens</name>
    <name type="common">Speckled blister lichen</name>
    <name type="synonym">Trypethelium virens</name>
    <dbReference type="NCBI Taxonomy" id="1048519"/>
    <lineage>
        <taxon>Eukaryota</taxon>
        <taxon>Fungi</taxon>
        <taxon>Dikarya</taxon>
        <taxon>Ascomycota</taxon>
        <taxon>Pezizomycotina</taxon>
        <taxon>Dothideomycetes</taxon>
        <taxon>Dothideomycetes incertae sedis</taxon>
        <taxon>Trypetheliales</taxon>
        <taxon>Trypetheliaceae</taxon>
        <taxon>Viridothelium</taxon>
    </lineage>
</organism>
<keyword evidence="2" id="KW-1185">Reference proteome</keyword>
<reference evidence="1" key="1">
    <citation type="journal article" date="2020" name="Stud. Mycol.">
        <title>101 Dothideomycetes genomes: a test case for predicting lifestyles and emergence of pathogens.</title>
        <authorList>
            <person name="Haridas S."/>
            <person name="Albert R."/>
            <person name="Binder M."/>
            <person name="Bloem J."/>
            <person name="Labutti K."/>
            <person name="Salamov A."/>
            <person name="Andreopoulos B."/>
            <person name="Baker S."/>
            <person name="Barry K."/>
            <person name="Bills G."/>
            <person name="Bluhm B."/>
            <person name="Cannon C."/>
            <person name="Castanera R."/>
            <person name="Culley D."/>
            <person name="Daum C."/>
            <person name="Ezra D."/>
            <person name="Gonzalez J."/>
            <person name="Henrissat B."/>
            <person name="Kuo A."/>
            <person name="Liang C."/>
            <person name="Lipzen A."/>
            <person name="Lutzoni F."/>
            <person name="Magnuson J."/>
            <person name="Mondo S."/>
            <person name="Nolan M."/>
            <person name="Ohm R."/>
            <person name="Pangilinan J."/>
            <person name="Park H.-J."/>
            <person name="Ramirez L."/>
            <person name="Alfaro M."/>
            <person name="Sun H."/>
            <person name="Tritt A."/>
            <person name="Yoshinaga Y."/>
            <person name="Zwiers L.-H."/>
            <person name="Turgeon B."/>
            <person name="Goodwin S."/>
            <person name="Spatafora J."/>
            <person name="Crous P."/>
            <person name="Grigoriev I."/>
        </authorList>
    </citation>
    <scope>NUCLEOTIDE SEQUENCE</scope>
    <source>
        <strain evidence="1">Tuck. ex Michener</strain>
    </source>
</reference>
<dbReference type="EMBL" id="ML991846">
    <property type="protein sequence ID" value="KAF2230181.1"/>
    <property type="molecule type" value="Genomic_DNA"/>
</dbReference>
<gene>
    <name evidence="1" type="ORF">EV356DRAFT_350384</name>
</gene>
<name>A0A6A6GX60_VIRVR</name>
<sequence>MLWTCKELMTTPLAVNAFVLWSRLNRAYPILLSRLIATFAGWTSTPLCSLCSKERHGQGISLRANFGELLSKIDTNIICQDTVVRTGQRLRRISNGYFAGGLG</sequence>
<protein>
    <submittedName>
        <fullName evidence="1">Uncharacterized protein</fullName>
    </submittedName>
</protein>